<keyword evidence="11" id="KW-1185">Reference proteome</keyword>
<dbReference type="Gene3D" id="2.60.40.1180">
    <property type="entry name" value="Golgi alpha-mannosidase II"/>
    <property type="match status" value="1"/>
</dbReference>
<evidence type="ECO:0000256" key="1">
    <source>
        <dbReference type="ARBA" id="ARBA00004881"/>
    </source>
</evidence>
<organism evidence="10 11">
    <name type="scientific">Stylonychia lemnae</name>
    <name type="common">Ciliate</name>
    <dbReference type="NCBI Taxonomy" id="5949"/>
    <lineage>
        <taxon>Eukaryota</taxon>
        <taxon>Sar</taxon>
        <taxon>Alveolata</taxon>
        <taxon>Ciliophora</taxon>
        <taxon>Intramacronucleata</taxon>
        <taxon>Spirotrichea</taxon>
        <taxon>Stichotrichia</taxon>
        <taxon>Sporadotrichida</taxon>
        <taxon>Oxytrichidae</taxon>
        <taxon>Stylonychinae</taxon>
        <taxon>Stylonychia</taxon>
    </lineage>
</organism>
<dbReference type="InterPro" id="IPR013780">
    <property type="entry name" value="Glyco_hydro_b"/>
</dbReference>
<dbReference type="InterPro" id="IPR017853">
    <property type="entry name" value="GH"/>
</dbReference>
<keyword evidence="6 7" id="KW-0326">Glycosidase</keyword>
<comment type="similarity">
    <text evidence="2 7">Belongs to the glycosyl hydrolase 31 family.</text>
</comment>
<dbReference type="Gene3D" id="2.60.40.1760">
    <property type="entry name" value="glycosyl hydrolase (family 31)"/>
    <property type="match status" value="1"/>
</dbReference>
<feature type="domain" description="Glycoside hydrolase family 31 N-terminal" evidence="9">
    <location>
        <begin position="6"/>
        <end position="167"/>
    </location>
</feature>
<keyword evidence="5" id="KW-0325">Glycoprotein</keyword>
<evidence type="ECO:0000259" key="9">
    <source>
        <dbReference type="Pfam" id="PF13802"/>
    </source>
</evidence>
<gene>
    <name evidence="10" type="primary">Contig15055.g16040</name>
    <name evidence="10" type="ORF">STYLEM_18683</name>
</gene>
<evidence type="ECO:0000313" key="11">
    <source>
        <dbReference type="Proteomes" id="UP000039865"/>
    </source>
</evidence>
<evidence type="ECO:0000256" key="2">
    <source>
        <dbReference type="ARBA" id="ARBA00007806"/>
    </source>
</evidence>
<dbReference type="PANTHER" id="PTHR22762:SF54">
    <property type="entry name" value="BCDNA.GH04962"/>
    <property type="match status" value="1"/>
</dbReference>
<dbReference type="AlphaFoldDB" id="A0A078B4U3"/>
<dbReference type="InterPro" id="IPR000322">
    <property type="entry name" value="Glyco_hydro_31_TIM"/>
</dbReference>
<evidence type="ECO:0000259" key="8">
    <source>
        <dbReference type="Pfam" id="PF01055"/>
    </source>
</evidence>
<proteinExistence type="inferred from homology"/>
<dbReference type="SUPFAM" id="SSF51445">
    <property type="entry name" value="(Trans)glycosidases"/>
    <property type="match status" value="1"/>
</dbReference>
<dbReference type="Pfam" id="PF01055">
    <property type="entry name" value="Glyco_hydro_31_2nd"/>
    <property type="match status" value="1"/>
</dbReference>
<dbReference type="Proteomes" id="UP000039865">
    <property type="component" value="Unassembled WGS sequence"/>
</dbReference>
<keyword evidence="4 7" id="KW-0378">Hydrolase</keyword>
<keyword evidence="3" id="KW-0732">Signal</keyword>
<evidence type="ECO:0000313" key="10">
    <source>
        <dbReference type="EMBL" id="CDW89550.1"/>
    </source>
</evidence>
<dbReference type="EMBL" id="CCKQ01017652">
    <property type="protein sequence ID" value="CDW89550.1"/>
    <property type="molecule type" value="Genomic_DNA"/>
</dbReference>
<reference evidence="10 11" key="1">
    <citation type="submission" date="2014-06" db="EMBL/GenBank/DDBJ databases">
        <authorList>
            <person name="Swart Estienne"/>
        </authorList>
    </citation>
    <scope>NUCLEOTIDE SEQUENCE [LARGE SCALE GENOMIC DNA]</scope>
    <source>
        <strain evidence="10 11">130c</strain>
    </source>
</reference>
<evidence type="ECO:0000256" key="4">
    <source>
        <dbReference type="ARBA" id="ARBA00022801"/>
    </source>
</evidence>
<dbReference type="InParanoid" id="A0A078B4U3"/>
<name>A0A078B4U3_STYLE</name>
<comment type="pathway">
    <text evidence="1">Glycan metabolism.</text>
</comment>
<evidence type="ECO:0000256" key="5">
    <source>
        <dbReference type="ARBA" id="ARBA00023180"/>
    </source>
</evidence>
<evidence type="ECO:0000256" key="7">
    <source>
        <dbReference type="RuleBase" id="RU361185"/>
    </source>
</evidence>
<dbReference type="CDD" id="cd14752">
    <property type="entry name" value="GH31_N"/>
    <property type="match status" value="1"/>
</dbReference>
<dbReference type="Gene3D" id="3.20.20.80">
    <property type="entry name" value="Glycosidases"/>
    <property type="match status" value="1"/>
</dbReference>
<dbReference type="InterPro" id="IPR025887">
    <property type="entry name" value="Glyco_hydro_31_N_dom"/>
</dbReference>
<evidence type="ECO:0000256" key="3">
    <source>
        <dbReference type="ARBA" id="ARBA00022729"/>
    </source>
</evidence>
<dbReference type="OrthoDB" id="440381at2759"/>
<dbReference type="GO" id="GO:0004553">
    <property type="term" value="F:hydrolase activity, hydrolyzing O-glycosyl compounds"/>
    <property type="evidence" value="ECO:0007669"/>
    <property type="project" value="InterPro"/>
</dbReference>
<sequence length="772" mass="91148">MEINGIEVMTVNSNDLLYFENRKIHKQQFSKDVESYFYYMKGFQDYKLPQSADSLGDFVNRMYIENRAQIFNNQRQIKEPNFDFRESIGLSFKMNSQYLYGLPERADEFLLKTTEKAQPYRMYNVDYFEHRAFHPQNLYGSIPYLTAHTDQFDSSVVWMNSAETFVDIFDDDESQSSKEYKDRLITYLSESGSMEFFIFGNSNKNGGPKYIMQKLATITGYQAMPPYYSLGFHFSKWETISTKSLIAQLETFDKFELPVDVQWLDIEYTRDRKYFELDAHFSDIQELIDLVDQSEKRLAIITDPHIKVDSSFFVYQDGMSVTVSEDMLGFKEKGVFMRDSDSKNIFKGQCWPKTSVWIDFLNEYANNYWASLYSYDKFKGTSKIFGYWVDMNEPSVFSGDELTMPKNTYHMTKDYWFYKHGDVHNAYGILSAKSSYQGILQREADQNLRPFLLSRSFFFGSQKYGTVWTGDNQSSRYFMALSVQMCLTMGVSGLPFCGADVGGFIGYSHPILLKAWYQLGAFQPFFRTHAHNRVRSLEREIWRFQPEDLKLIKEFLYIRQSIIPYISEGILPQQVNWYNFFDSNLMPKKKSRHQTIGIGVFVKEGSIIPKKYIKRLSAIRTLRDPFCIDIYPTIEENYARGDLYIDDGETFDFRNKSEYTLVEFIYEKNTLLINQKHANYSRPVRDEGMVLNYFKILNVPKRPYKIIQYHKNEIVQSPYYSWDQKKKQLDIKTKGMYKLNEINGIFLRILYDSDEYQVKSQQDNKQDIKSDL</sequence>
<dbReference type="Pfam" id="PF13802">
    <property type="entry name" value="Gal_mutarotas_2"/>
    <property type="match status" value="1"/>
</dbReference>
<protein>
    <submittedName>
        <fullName evidence="10">Neutral alpha-glucosidase ab</fullName>
    </submittedName>
</protein>
<accession>A0A078B4U3</accession>
<feature type="domain" description="Glycoside hydrolase family 31 TIM barrel" evidence="8">
    <location>
        <begin position="223"/>
        <end position="566"/>
    </location>
</feature>
<dbReference type="PANTHER" id="PTHR22762">
    <property type="entry name" value="ALPHA-GLUCOSIDASE"/>
    <property type="match status" value="1"/>
</dbReference>
<evidence type="ECO:0000256" key="6">
    <source>
        <dbReference type="ARBA" id="ARBA00023295"/>
    </source>
</evidence>
<dbReference type="GO" id="GO:0005975">
    <property type="term" value="P:carbohydrate metabolic process"/>
    <property type="evidence" value="ECO:0007669"/>
    <property type="project" value="InterPro"/>
</dbReference>